<reference evidence="1 2" key="1">
    <citation type="submission" date="2024-04" db="EMBL/GenBank/DDBJ databases">
        <title>Complete genome sequence of Nguyenibacter vanlangesis HBCM-1154, a strain capable of nitrogen fixation, IAA production, and phosphorus solubilization isolated from sugarcane soil.</title>
        <authorList>
            <person name="MY HANH P."/>
        </authorList>
    </citation>
    <scope>NUCLEOTIDE SEQUENCE [LARGE SCALE GENOMIC DNA]</scope>
    <source>
        <strain evidence="1 2">HBCM 1154</strain>
    </source>
</reference>
<evidence type="ECO:0000313" key="2">
    <source>
        <dbReference type="Proteomes" id="UP001449795"/>
    </source>
</evidence>
<gene>
    <name evidence="1" type="ORF">AAC691_06695</name>
</gene>
<evidence type="ECO:0000313" key="1">
    <source>
        <dbReference type="EMBL" id="XAE44117.1"/>
    </source>
</evidence>
<organism evidence="1 2">
    <name type="scientific">Nguyenibacter vanlangensis</name>
    <dbReference type="NCBI Taxonomy" id="1216886"/>
    <lineage>
        <taxon>Bacteria</taxon>
        <taxon>Pseudomonadati</taxon>
        <taxon>Pseudomonadota</taxon>
        <taxon>Alphaproteobacteria</taxon>
        <taxon>Acetobacterales</taxon>
        <taxon>Acetobacteraceae</taxon>
        <taxon>Nguyenibacter</taxon>
    </lineage>
</organism>
<keyword evidence="2" id="KW-1185">Reference proteome</keyword>
<dbReference type="SUPFAM" id="SSF140804">
    <property type="entry name" value="YidB-like"/>
    <property type="match status" value="1"/>
</dbReference>
<name>A0ABZ3D8L6_9PROT</name>
<proteinExistence type="predicted"/>
<sequence>MTLHAYTQNGSTMPPAFQINADLSVLLADYLGDGEQDRGYAALMRRAADHGIYDRVARWRTSPHPDATTVAVVRTLLPATDRMHMADILALSVDSLEQQLTVALPKAVREHARTVSCRLPRWHRV</sequence>
<protein>
    <submittedName>
        <fullName evidence="1">Uncharacterized protein</fullName>
    </submittedName>
</protein>
<dbReference type="EMBL" id="CP152276">
    <property type="protein sequence ID" value="XAE44117.1"/>
    <property type="molecule type" value="Genomic_DNA"/>
</dbReference>
<accession>A0ABZ3D8L6</accession>
<dbReference type="Proteomes" id="UP001449795">
    <property type="component" value="Chromosome"/>
</dbReference>
<dbReference type="InterPro" id="IPR027405">
    <property type="entry name" value="YidB-like"/>
</dbReference>
<dbReference type="RefSeq" id="WP_342629428.1">
    <property type="nucleotide sequence ID" value="NZ_CP152276.1"/>
</dbReference>